<keyword evidence="1" id="KW-1133">Transmembrane helix</keyword>
<keyword evidence="1" id="KW-0812">Transmembrane</keyword>
<evidence type="ECO:0000313" key="2">
    <source>
        <dbReference type="EMBL" id="KJA10174.1"/>
    </source>
</evidence>
<feature type="transmembrane region" description="Helical" evidence="1">
    <location>
        <begin position="105"/>
        <end position="123"/>
    </location>
</feature>
<proteinExistence type="predicted"/>
<organism evidence="2 3">
    <name type="scientific">Acidovorax temperans</name>
    <dbReference type="NCBI Taxonomy" id="80878"/>
    <lineage>
        <taxon>Bacteria</taxon>
        <taxon>Pseudomonadati</taxon>
        <taxon>Pseudomonadota</taxon>
        <taxon>Betaproteobacteria</taxon>
        <taxon>Burkholderiales</taxon>
        <taxon>Comamonadaceae</taxon>
        <taxon>Acidovorax</taxon>
    </lineage>
</organism>
<evidence type="ECO:0008006" key="4">
    <source>
        <dbReference type="Google" id="ProtNLM"/>
    </source>
</evidence>
<gene>
    <name evidence="2" type="ORF">RP29_12535</name>
</gene>
<comment type="caution">
    <text evidence="2">The sequence shown here is derived from an EMBL/GenBank/DDBJ whole genome shotgun (WGS) entry which is preliminary data.</text>
</comment>
<reference evidence="2 3" key="1">
    <citation type="submission" date="2014-12" db="EMBL/GenBank/DDBJ databases">
        <title>Isolation of bacteria from lake water.</title>
        <authorList>
            <person name="Sheng K.-Y."/>
            <person name="Chin P.-S."/>
            <person name="Chan K.-G."/>
            <person name="Tan G.S."/>
        </authorList>
    </citation>
    <scope>NUCLEOTIDE SEQUENCE [LARGE SCALE GENOMIC DNA]</scope>
    <source>
        <strain evidence="2 3">KY4</strain>
    </source>
</reference>
<dbReference type="NCBIfam" id="NF041766">
    <property type="entry name" value="choice_anch_U"/>
    <property type="match status" value="1"/>
</dbReference>
<keyword evidence="1" id="KW-0472">Membrane</keyword>
<evidence type="ECO:0000256" key="1">
    <source>
        <dbReference type="SAM" id="Phobius"/>
    </source>
</evidence>
<accession>A0A0D7K845</accession>
<dbReference type="EMBL" id="JXYQ01000039">
    <property type="protein sequence ID" value="KJA10174.1"/>
    <property type="molecule type" value="Genomic_DNA"/>
</dbReference>
<name>A0A0D7K845_9BURK</name>
<sequence length="128" mass="13476">MQAMSPQFEFTLKGCNVRSAVQLQIDYSAGLTGPAAALQYWKRDSAGHWFAYQNMQISGNRVTLTLTDGGPGDADGVENGEIVDPGVVVQVAAAVTPVPVPVSSLWSLGLLGALIAGLSVFGTRRRLT</sequence>
<dbReference type="Proteomes" id="UP000032566">
    <property type="component" value="Unassembled WGS sequence"/>
</dbReference>
<dbReference type="PATRIC" id="fig|80878.5.peg.2203"/>
<keyword evidence="3" id="KW-1185">Reference proteome</keyword>
<evidence type="ECO:0000313" key="3">
    <source>
        <dbReference type="Proteomes" id="UP000032566"/>
    </source>
</evidence>
<dbReference type="InterPro" id="IPR053784">
    <property type="entry name" value="Choice_anch_U_dom"/>
</dbReference>
<protein>
    <recommendedName>
        <fullName evidence="4">IPTL-CTERM protein sorting domain-containing protein</fullName>
    </recommendedName>
</protein>
<dbReference type="AlphaFoldDB" id="A0A0D7K845"/>